<sequence>MTMTKICSLGLDQTQTAGDHLEPGPGETPDWSRWVCLWWWVQGRVQKEAGDGAKRGDQSCVTGGGGSTEDGIVAGSGTSSGFAGSVTGGGKSQAGADDLWTGAEDLSPDLGFGIQDPPSLALRCRDIGAPQPSGFTSSVLLQRLTESALQPGHTLGLVLQGFLQPVQSDEQLVPLVHQGGQPLVLALELLGEVGEIRTGIGRLFLGVSAVLPQGLNAALQPPRGVSVLVQGQHVQAGLGQRLELLELERPRVSGTHTALNSRQSTHTTVKHRCVKACVSTKAVSQLTVTHRPEATPLATSGNTSDMSSHVIGPHPRAYPRRRATNPSGRSKHSPDKPRMCISLMTAAFA</sequence>
<evidence type="ECO:0000313" key="2">
    <source>
        <dbReference type="EMBL" id="TNN37136.1"/>
    </source>
</evidence>
<evidence type="ECO:0000313" key="3">
    <source>
        <dbReference type="Proteomes" id="UP000314294"/>
    </source>
</evidence>
<feature type="compositionally biased region" description="Polar residues" evidence="1">
    <location>
        <begin position="297"/>
        <end position="307"/>
    </location>
</feature>
<evidence type="ECO:0000256" key="1">
    <source>
        <dbReference type="SAM" id="MobiDB-lite"/>
    </source>
</evidence>
<accession>A0A4Z2F7A7</accession>
<protein>
    <submittedName>
        <fullName evidence="2">Uncharacterized protein</fullName>
    </submittedName>
</protein>
<feature type="region of interest" description="Disordered" evidence="1">
    <location>
        <begin position="289"/>
        <end position="339"/>
    </location>
</feature>
<dbReference type="EMBL" id="SRLO01001528">
    <property type="protein sequence ID" value="TNN37136.1"/>
    <property type="molecule type" value="Genomic_DNA"/>
</dbReference>
<reference evidence="2 3" key="1">
    <citation type="submission" date="2019-03" db="EMBL/GenBank/DDBJ databases">
        <title>First draft genome of Liparis tanakae, snailfish: a comprehensive survey of snailfish specific genes.</title>
        <authorList>
            <person name="Kim W."/>
            <person name="Song I."/>
            <person name="Jeong J.-H."/>
            <person name="Kim D."/>
            <person name="Kim S."/>
            <person name="Ryu S."/>
            <person name="Song J.Y."/>
            <person name="Lee S.K."/>
        </authorList>
    </citation>
    <scope>NUCLEOTIDE SEQUENCE [LARGE SCALE GENOMIC DNA]</scope>
    <source>
        <tissue evidence="2">Muscle</tissue>
    </source>
</reference>
<comment type="caution">
    <text evidence="2">The sequence shown here is derived from an EMBL/GenBank/DDBJ whole genome shotgun (WGS) entry which is preliminary data.</text>
</comment>
<organism evidence="2 3">
    <name type="scientific">Liparis tanakae</name>
    <name type="common">Tanaka's snailfish</name>
    <dbReference type="NCBI Taxonomy" id="230148"/>
    <lineage>
        <taxon>Eukaryota</taxon>
        <taxon>Metazoa</taxon>
        <taxon>Chordata</taxon>
        <taxon>Craniata</taxon>
        <taxon>Vertebrata</taxon>
        <taxon>Euteleostomi</taxon>
        <taxon>Actinopterygii</taxon>
        <taxon>Neopterygii</taxon>
        <taxon>Teleostei</taxon>
        <taxon>Neoteleostei</taxon>
        <taxon>Acanthomorphata</taxon>
        <taxon>Eupercaria</taxon>
        <taxon>Perciformes</taxon>
        <taxon>Cottioidei</taxon>
        <taxon>Cottales</taxon>
        <taxon>Liparidae</taxon>
        <taxon>Liparis</taxon>
    </lineage>
</organism>
<proteinExistence type="predicted"/>
<name>A0A4Z2F7A7_9TELE</name>
<keyword evidence="3" id="KW-1185">Reference proteome</keyword>
<dbReference type="AlphaFoldDB" id="A0A4Z2F7A7"/>
<feature type="region of interest" description="Disordered" evidence="1">
    <location>
        <begin position="49"/>
        <end position="76"/>
    </location>
</feature>
<gene>
    <name evidence="2" type="ORF">EYF80_052698</name>
</gene>
<dbReference type="Proteomes" id="UP000314294">
    <property type="component" value="Unassembled WGS sequence"/>
</dbReference>